<evidence type="ECO:0000256" key="16">
    <source>
        <dbReference type="PIRNR" id="PIRNR000882"/>
    </source>
</evidence>
<evidence type="ECO:0000256" key="15">
    <source>
        <dbReference type="ARBA" id="ARBA00023254"/>
    </source>
</evidence>
<dbReference type="InterPro" id="IPR007281">
    <property type="entry name" value="Mre11_DNA-bd"/>
</dbReference>
<sequence length="568" mass="65416">MSEGETYHDNPSTDQDEESKIKILIASDIHLGYDELNQETGNDSFKTFEEILMIANSQDVDFILLAGDLFHKAQPSTNSLNRCIQLLRTHSLGNKEIQFEVKDSKTGEIMQFQVITNENKSEENYNFPINIDDDNIKVSHPVFAIHGCHDDVVNNLSAIDVLNSSGLVNYFGKWKDFCEVNLEPFIICKDKIKIALYGLSHIPDRKLFDLFANDKVNVKFPDQVNDFYNILTIHQNRIEKGKNNFIPVDMLPKFMNLIIWGHEHECKIDIEQCNDKMFITQPGSSIATSLNQSEAVRKHVGILEINIRPLIYKSIELNYDDENVEEFLTNSVIEMINEAKELLTGHSHQPTKPLIRLRVQYVNPDHLINTRRFGQKFDELIAKSEEILQFRKASRRNRQEKLRIDENILRNSKIDDDNNRVEDSVDEYFEKDKNKLSLFNFKCLSDVVRLLVDKDDQDGAEKVIQAQINAATEYFIEKLGDEESINIAHEFRENKSFDVHEKIFESLKVPKKNSKTAQNEDSDSDEDSDVVMIDGDKIKNRSLLKRPQDKPGTSSASKRGRGSSNNKR</sequence>
<dbReference type="AlphaFoldDB" id="A0A9J6BIJ4"/>
<dbReference type="Gene3D" id="3.60.21.10">
    <property type="match status" value="1"/>
</dbReference>
<dbReference type="GO" id="GO:0007095">
    <property type="term" value="P:mitotic G2 DNA damage checkpoint signaling"/>
    <property type="evidence" value="ECO:0007669"/>
    <property type="project" value="TreeGrafter"/>
</dbReference>
<keyword evidence="7" id="KW-0479">Metal-binding</keyword>
<evidence type="ECO:0000256" key="8">
    <source>
        <dbReference type="ARBA" id="ARBA00022759"/>
    </source>
</evidence>
<comment type="caution">
    <text evidence="20">The sequence shown here is derived from an EMBL/GenBank/DDBJ whole genome shotgun (WGS) entry which is preliminary data.</text>
</comment>
<feature type="active site" description="Proton donor" evidence="17">
    <location>
        <position position="149"/>
    </location>
</feature>
<evidence type="ECO:0000256" key="4">
    <source>
        <dbReference type="ARBA" id="ARBA00009028"/>
    </source>
</evidence>
<evidence type="ECO:0000256" key="3">
    <source>
        <dbReference type="ARBA" id="ARBA00004286"/>
    </source>
</evidence>
<evidence type="ECO:0000256" key="14">
    <source>
        <dbReference type="ARBA" id="ARBA00023242"/>
    </source>
</evidence>
<dbReference type="GO" id="GO:0000014">
    <property type="term" value="F:single-stranded DNA endodeoxyribonuclease activity"/>
    <property type="evidence" value="ECO:0007669"/>
    <property type="project" value="TreeGrafter"/>
</dbReference>
<feature type="compositionally biased region" description="Basic residues" evidence="18">
    <location>
        <begin position="558"/>
        <end position="568"/>
    </location>
</feature>
<evidence type="ECO:0000256" key="2">
    <source>
        <dbReference type="ARBA" id="ARBA00004123"/>
    </source>
</evidence>
<evidence type="ECO:0000259" key="19">
    <source>
        <dbReference type="SMART" id="SM01347"/>
    </source>
</evidence>
<dbReference type="GO" id="GO:0030870">
    <property type="term" value="C:Mre11 complex"/>
    <property type="evidence" value="ECO:0007669"/>
    <property type="project" value="UniProtKB-UniRule"/>
</dbReference>
<dbReference type="Pfam" id="PF00149">
    <property type="entry name" value="Metallophos"/>
    <property type="match status" value="1"/>
</dbReference>
<dbReference type="PANTHER" id="PTHR10139">
    <property type="entry name" value="DOUBLE-STRAND BREAK REPAIR PROTEIN MRE11"/>
    <property type="match status" value="1"/>
</dbReference>
<dbReference type="GO" id="GO:0000723">
    <property type="term" value="P:telomere maintenance"/>
    <property type="evidence" value="ECO:0007669"/>
    <property type="project" value="TreeGrafter"/>
</dbReference>
<dbReference type="OrthoDB" id="30417at2759"/>
<keyword evidence="5" id="KW-0158">Chromosome</keyword>
<comment type="function">
    <text evidence="16">Core component of the MRN complex, which plays a central role in double-strand break (DSB) repair, DNA recombination, maintenance of telomere integrity and meiosis. The MRN complex is involved in the repair of DNA double-strand breaks (DSBs) via homologous recombination (HR), an error-free mechanism which primarily occurs during S and G2 phases. The complex (1) mediates the end resection of damaged DNA, which generates proper single-stranded DNA, a key initial steps in HR, and is (2) required for the recruitment of other repair factors and efficient activation of ATM and ATR upon DNA damage. Within the MRN complex, MRE11 possesses both single-strand endonuclease activity and double-strand-specific 3'-5' exonuclease activity. MRE11 first endonucleolytically cleaves the 5' strand at DNA DSB ends to prevent non-homologous end joining (NHEJ) and licence HR. It then generates a single-stranded DNA gap via 3' to 5' exonucleolytic degradation, which is required for single-strand invasion and recombination.</text>
</comment>
<evidence type="ECO:0000256" key="9">
    <source>
        <dbReference type="ARBA" id="ARBA00022763"/>
    </source>
</evidence>
<keyword evidence="11 16" id="KW-0269">Exonuclease</keyword>
<keyword evidence="8 16" id="KW-0255">Endonuclease</keyword>
<dbReference type="GO" id="GO:0097552">
    <property type="term" value="P:mitochondrial double-strand break repair via homologous recombination"/>
    <property type="evidence" value="ECO:0007669"/>
    <property type="project" value="TreeGrafter"/>
</dbReference>
<reference evidence="20" key="1">
    <citation type="submission" date="2021-03" db="EMBL/GenBank/DDBJ databases">
        <title>Chromosome level genome of the anhydrobiotic midge Polypedilum vanderplanki.</title>
        <authorList>
            <person name="Yoshida Y."/>
            <person name="Kikawada T."/>
            <person name="Gusev O."/>
        </authorList>
    </citation>
    <scope>NUCLEOTIDE SEQUENCE</scope>
    <source>
        <strain evidence="20">NIAS01</strain>
        <tissue evidence="20">Whole body or cell culture</tissue>
    </source>
</reference>
<dbReference type="CDD" id="cd00840">
    <property type="entry name" value="MPP_Mre11_N"/>
    <property type="match status" value="1"/>
</dbReference>
<dbReference type="InterPro" id="IPR004843">
    <property type="entry name" value="Calcineurin-like_PHP"/>
</dbReference>
<feature type="domain" description="Mre11 DNA-binding" evidence="19">
    <location>
        <begin position="300"/>
        <end position="451"/>
    </location>
</feature>
<keyword evidence="14 16" id="KW-0539">Nucleus</keyword>
<dbReference type="SMART" id="SM01347">
    <property type="entry name" value="Mre11_DNA_bind"/>
    <property type="match status" value="1"/>
</dbReference>
<keyword evidence="21" id="KW-1185">Reference proteome</keyword>
<evidence type="ECO:0000256" key="1">
    <source>
        <dbReference type="ARBA" id="ARBA00001936"/>
    </source>
</evidence>
<keyword evidence="9 16" id="KW-0227">DNA damage</keyword>
<feature type="region of interest" description="Disordered" evidence="18">
    <location>
        <begin position="510"/>
        <end position="568"/>
    </location>
</feature>
<keyword evidence="6 16" id="KW-0540">Nuclease</keyword>
<comment type="cofactor">
    <cofactor evidence="1 16">
        <name>Mn(2+)</name>
        <dbReference type="ChEBI" id="CHEBI:29035"/>
    </cofactor>
</comment>
<dbReference type="InterPro" id="IPR041796">
    <property type="entry name" value="Mre11_N"/>
</dbReference>
<dbReference type="GO" id="GO:0042138">
    <property type="term" value="P:meiotic DNA double-strand break formation"/>
    <property type="evidence" value="ECO:0007669"/>
    <property type="project" value="TreeGrafter"/>
</dbReference>
<protein>
    <recommendedName>
        <fullName evidence="16">Double-strand break repair protein</fullName>
    </recommendedName>
</protein>
<dbReference type="GO" id="GO:0008296">
    <property type="term" value="F:3'-5'-DNA exonuclease activity"/>
    <property type="evidence" value="ECO:0007669"/>
    <property type="project" value="InterPro"/>
</dbReference>
<comment type="similarity">
    <text evidence="4 16">Belongs to the MRE11/RAD32 family.</text>
</comment>
<keyword evidence="13 16" id="KW-0464">Manganese</keyword>
<keyword evidence="12 16" id="KW-0234">DNA repair</keyword>
<dbReference type="Pfam" id="PF04152">
    <property type="entry name" value="Mre11_DNA_bind"/>
    <property type="match status" value="1"/>
</dbReference>
<keyword evidence="10 16" id="KW-0378">Hydrolase</keyword>
<evidence type="ECO:0000256" key="6">
    <source>
        <dbReference type="ARBA" id="ARBA00022722"/>
    </source>
</evidence>
<evidence type="ECO:0000256" key="18">
    <source>
        <dbReference type="SAM" id="MobiDB-lite"/>
    </source>
</evidence>
<feature type="compositionally biased region" description="Acidic residues" evidence="18">
    <location>
        <begin position="520"/>
        <end position="529"/>
    </location>
</feature>
<evidence type="ECO:0000256" key="5">
    <source>
        <dbReference type="ARBA" id="ARBA00022454"/>
    </source>
</evidence>
<evidence type="ECO:0000256" key="17">
    <source>
        <dbReference type="PIRSR" id="PIRSR000882-1"/>
    </source>
</evidence>
<dbReference type="EMBL" id="JADBJN010000004">
    <property type="protein sequence ID" value="KAG5669538.1"/>
    <property type="molecule type" value="Genomic_DNA"/>
</dbReference>
<dbReference type="InterPro" id="IPR029052">
    <property type="entry name" value="Metallo-depent_PP-like"/>
</dbReference>
<evidence type="ECO:0000256" key="11">
    <source>
        <dbReference type="ARBA" id="ARBA00022839"/>
    </source>
</evidence>
<proteinExistence type="inferred from homology"/>
<organism evidence="20 21">
    <name type="scientific">Polypedilum vanderplanki</name>
    <name type="common">Sleeping chironomid midge</name>
    <dbReference type="NCBI Taxonomy" id="319348"/>
    <lineage>
        <taxon>Eukaryota</taxon>
        <taxon>Metazoa</taxon>
        <taxon>Ecdysozoa</taxon>
        <taxon>Arthropoda</taxon>
        <taxon>Hexapoda</taxon>
        <taxon>Insecta</taxon>
        <taxon>Pterygota</taxon>
        <taxon>Neoptera</taxon>
        <taxon>Endopterygota</taxon>
        <taxon>Diptera</taxon>
        <taxon>Nematocera</taxon>
        <taxon>Chironomoidea</taxon>
        <taxon>Chironomidae</taxon>
        <taxon>Chironominae</taxon>
        <taxon>Polypedilum</taxon>
        <taxon>Polypedilum</taxon>
    </lineage>
</organism>
<dbReference type="Proteomes" id="UP001107558">
    <property type="component" value="Chromosome 4"/>
</dbReference>
<accession>A0A9J6BIJ4</accession>
<comment type="subcellular location">
    <subcellularLocation>
        <location evidence="3">Chromosome</location>
    </subcellularLocation>
    <subcellularLocation>
        <location evidence="2 16">Nucleus</location>
    </subcellularLocation>
</comment>
<keyword evidence="15 16" id="KW-0469">Meiosis</keyword>
<evidence type="ECO:0000256" key="7">
    <source>
        <dbReference type="ARBA" id="ARBA00022723"/>
    </source>
</evidence>
<evidence type="ECO:0000256" key="12">
    <source>
        <dbReference type="ARBA" id="ARBA00023204"/>
    </source>
</evidence>
<dbReference type="InterPro" id="IPR003701">
    <property type="entry name" value="Mre11"/>
</dbReference>
<evidence type="ECO:0000256" key="13">
    <source>
        <dbReference type="ARBA" id="ARBA00023211"/>
    </source>
</evidence>
<name>A0A9J6BIJ4_POLVA</name>
<evidence type="ECO:0000256" key="10">
    <source>
        <dbReference type="ARBA" id="ARBA00022801"/>
    </source>
</evidence>
<dbReference type="PANTHER" id="PTHR10139:SF1">
    <property type="entry name" value="DOUBLE-STRAND BREAK REPAIR PROTEIN MRE11"/>
    <property type="match status" value="1"/>
</dbReference>
<dbReference type="GO" id="GO:0030145">
    <property type="term" value="F:manganese ion binding"/>
    <property type="evidence" value="ECO:0007669"/>
    <property type="project" value="UniProtKB-UniRule"/>
</dbReference>
<dbReference type="GO" id="GO:0006303">
    <property type="term" value="P:double-strand break repair via nonhomologous end joining"/>
    <property type="evidence" value="ECO:0007669"/>
    <property type="project" value="TreeGrafter"/>
</dbReference>
<dbReference type="GO" id="GO:0000724">
    <property type="term" value="P:double-strand break repair via homologous recombination"/>
    <property type="evidence" value="ECO:0007669"/>
    <property type="project" value="TreeGrafter"/>
</dbReference>
<dbReference type="GO" id="GO:0035861">
    <property type="term" value="C:site of double-strand break"/>
    <property type="evidence" value="ECO:0007669"/>
    <property type="project" value="TreeGrafter"/>
</dbReference>
<evidence type="ECO:0000313" key="21">
    <source>
        <dbReference type="Proteomes" id="UP001107558"/>
    </source>
</evidence>
<dbReference type="SUPFAM" id="SSF56300">
    <property type="entry name" value="Metallo-dependent phosphatases"/>
    <property type="match status" value="1"/>
</dbReference>
<dbReference type="GO" id="GO:0031573">
    <property type="term" value="P:mitotic intra-S DNA damage checkpoint signaling"/>
    <property type="evidence" value="ECO:0007669"/>
    <property type="project" value="TreeGrafter"/>
</dbReference>
<dbReference type="PIRSF" id="PIRSF000882">
    <property type="entry name" value="DSB_repair_MRE11"/>
    <property type="match status" value="1"/>
</dbReference>
<evidence type="ECO:0000313" key="20">
    <source>
        <dbReference type="EMBL" id="KAG5669538.1"/>
    </source>
</evidence>
<gene>
    <name evidence="20" type="ORF">PVAND_017425</name>
</gene>